<name>A0ABV3RYN3_9GAMM</name>
<dbReference type="RefSeq" id="WP_367951579.1">
    <property type="nucleotide sequence ID" value="NZ_JBAKFG010000002.1"/>
</dbReference>
<evidence type="ECO:0000313" key="9">
    <source>
        <dbReference type="Proteomes" id="UP001556636"/>
    </source>
</evidence>
<evidence type="ECO:0000256" key="1">
    <source>
        <dbReference type="ARBA" id="ARBA00011028"/>
    </source>
</evidence>
<dbReference type="InterPro" id="IPR050492">
    <property type="entry name" value="Bact_metal-bind_prot9"/>
</dbReference>
<keyword evidence="5" id="KW-0864">Zinc transport</keyword>
<evidence type="ECO:0000256" key="4">
    <source>
        <dbReference type="ARBA" id="ARBA00022729"/>
    </source>
</evidence>
<evidence type="ECO:0000256" key="5">
    <source>
        <dbReference type="ARBA" id="ARBA00022906"/>
    </source>
</evidence>
<evidence type="ECO:0000256" key="7">
    <source>
        <dbReference type="SAM" id="SignalP"/>
    </source>
</evidence>
<dbReference type="EMBL" id="JBAKFG010000002">
    <property type="protein sequence ID" value="MEX0373241.1"/>
    <property type="molecule type" value="Genomic_DNA"/>
</dbReference>
<feature type="region of interest" description="Disordered" evidence="6">
    <location>
        <begin position="131"/>
        <end position="161"/>
    </location>
</feature>
<organism evidence="8 9">
    <name type="scientific">Spiribacter roseus</name>
    <dbReference type="NCBI Taxonomy" id="1855875"/>
    <lineage>
        <taxon>Bacteria</taxon>
        <taxon>Pseudomonadati</taxon>
        <taxon>Pseudomonadota</taxon>
        <taxon>Gammaproteobacteria</taxon>
        <taxon>Chromatiales</taxon>
        <taxon>Ectothiorhodospiraceae</taxon>
        <taxon>Spiribacter</taxon>
    </lineage>
</organism>
<evidence type="ECO:0000256" key="3">
    <source>
        <dbReference type="ARBA" id="ARBA00022448"/>
    </source>
</evidence>
<sequence>MKRRSTSALPRPRAALLGLIFGVIAAPALAAPRVATDVAPVQSLVTQVMDGVAEPSMVIQRGASPHSYSLRPSEAATLENADIVFWVGDELTPWLTGALDNLAGNADSVALLHTEGTLRHGFRDRVLAEAAHDGHESHEGHEGHESHDEHEGHAHEGVDPHAWLDPVNAQHWLGVIADTLARHDPANAERYQANADAARDRIDGLIRQVRGELEGVHDEAFIVFHDAYQYYERRFDLNTVGAISLSDARDPGPAHIAEIRDIVAERDVQCVFAEPQFNPAMVDTVLSGTDARTGVLDPLGSEIPADGDYYTTLINQLSERLVTCLSAG</sequence>
<dbReference type="SUPFAM" id="SSF53807">
    <property type="entry name" value="Helical backbone' metal receptor"/>
    <property type="match status" value="1"/>
</dbReference>
<dbReference type="PANTHER" id="PTHR42953:SF3">
    <property type="entry name" value="HIGH-AFFINITY ZINC UPTAKE SYSTEM PROTEIN ZNUA"/>
    <property type="match status" value="1"/>
</dbReference>
<reference evidence="8 9" key="1">
    <citation type="submission" date="2024-02" db="EMBL/GenBank/DDBJ databases">
        <title>New especies of Spiribacter isolated from saline water.</title>
        <authorList>
            <person name="Leon M.J."/>
            <person name="De La Haba R."/>
            <person name="Sanchez-Porro C."/>
            <person name="Ventosa A."/>
        </authorList>
    </citation>
    <scope>NUCLEOTIDE SEQUENCE [LARGE SCALE GENOMIC DNA]</scope>
    <source>
        <strain evidence="9">ag22IC6-196</strain>
    </source>
</reference>
<feature type="signal peptide" evidence="7">
    <location>
        <begin position="1"/>
        <end position="30"/>
    </location>
</feature>
<evidence type="ECO:0000313" key="8">
    <source>
        <dbReference type="EMBL" id="MEX0373241.1"/>
    </source>
</evidence>
<keyword evidence="5" id="KW-0862">Zinc</keyword>
<keyword evidence="4 7" id="KW-0732">Signal</keyword>
<dbReference type="PANTHER" id="PTHR42953">
    <property type="entry name" value="HIGH-AFFINITY ZINC UPTAKE SYSTEM PROTEIN ZNUA-RELATED"/>
    <property type="match status" value="1"/>
</dbReference>
<feature type="compositionally biased region" description="Basic and acidic residues" evidence="6">
    <location>
        <begin position="131"/>
        <end position="159"/>
    </location>
</feature>
<evidence type="ECO:0000256" key="6">
    <source>
        <dbReference type="SAM" id="MobiDB-lite"/>
    </source>
</evidence>
<dbReference type="Pfam" id="PF01297">
    <property type="entry name" value="ZnuA"/>
    <property type="match status" value="1"/>
</dbReference>
<accession>A0ABV3RYN3</accession>
<gene>
    <name evidence="8" type="ORF">V6X51_07285</name>
</gene>
<protein>
    <recommendedName>
        <fullName evidence="2">High-affinity zinc uptake system protein ZnuA</fullName>
    </recommendedName>
</protein>
<keyword evidence="5" id="KW-0406">Ion transport</keyword>
<evidence type="ECO:0000256" key="2">
    <source>
        <dbReference type="ARBA" id="ARBA00015915"/>
    </source>
</evidence>
<dbReference type="InterPro" id="IPR006127">
    <property type="entry name" value="ZnuA-like"/>
</dbReference>
<keyword evidence="9" id="KW-1185">Reference proteome</keyword>
<dbReference type="Gene3D" id="3.40.50.1980">
    <property type="entry name" value="Nitrogenase molybdenum iron protein domain"/>
    <property type="match status" value="2"/>
</dbReference>
<dbReference type="Proteomes" id="UP001556636">
    <property type="component" value="Unassembled WGS sequence"/>
</dbReference>
<proteinExistence type="inferred from homology"/>
<comment type="caution">
    <text evidence="8">The sequence shown here is derived from an EMBL/GenBank/DDBJ whole genome shotgun (WGS) entry which is preliminary data.</text>
</comment>
<feature type="chain" id="PRO_5045217859" description="High-affinity zinc uptake system protein ZnuA" evidence="7">
    <location>
        <begin position="31"/>
        <end position="328"/>
    </location>
</feature>
<keyword evidence="3" id="KW-0813">Transport</keyword>
<comment type="similarity">
    <text evidence="1">Belongs to the bacterial solute-binding protein 9 family.</text>
</comment>